<evidence type="ECO:0000313" key="2">
    <source>
        <dbReference type="EMBL" id="CAI9772853.1"/>
    </source>
</evidence>
<accession>A0AAD1ZN55</accession>
<keyword evidence="3" id="KW-1185">Reference proteome</keyword>
<dbReference type="InterPro" id="IPR044828">
    <property type="entry name" value="TSJT1-like"/>
</dbReference>
<dbReference type="Proteomes" id="UP000834106">
    <property type="component" value="Chromosome 12"/>
</dbReference>
<sequence length="212" mass="23332">MLAIFKKGLVNPPQELNGPVSPQASVGLKNPEEIFDGFLSDACKGCNDFSIGFGDKALLAYAPPEPSFKAHQRLFCGGNDVYCIFWGSLNNLCDLNRQYGLSKGVWFLLKIFLLEEEMLAIFKKGLVNPPQELNGPVSPQASVSLKNPEEILNGFLSDACNDFSIGFGDKALLAYAPPEPSFKAHQRLFCGVNDVYCIFWGSLNNLCDLNRQ</sequence>
<evidence type="ECO:0000259" key="1">
    <source>
        <dbReference type="SMART" id="SM01172"/>
    </source>
</evidence>
<dbReference type="InterPro" id="IPR024286">
    <property type="entry name" value="DUF3700"/>
</dbReference>
<proteinExistence type="predicted"/>
<dbReference type="PANTHER" id="PTHR45952:SF6">
    <property type="entry name" value="STEM-SPECIFIC PROTEIN TSJT1-LIKE"/>
    <property type="match status" value="1"/>
</dbReference>
<protein>
    <recommendedName>
        <fullName evidence="1">DUF3700 domain-containing protein</fullName>
    </recommendedName>
</protein>
<name>A0AAD1ZN55_9LAMI</name>
<organism evidence="2 3">
    <name type="scientific">Fraxinus pennsylvanica</name>
    <dbReference type="NCBI Taxonomy" id="56036"/>
    <lineage>
        <taxon>Eukaryota</taxon>
        <taxon>Viridiplantae</taxon>
        <taxon>Streptophyta</taxon>
        <taxon>Embryophyta</taxon>
        <taxon>Tracheophyta</taxon>
        <taxon>Spermatophyta</taxon>
        <taxon>Magnoliopsida</taxon>
        <taxon>eudicotyledons</taxon>
        <taxon>Gunneridae</taxon>
        <taxon>Pentapetalae</taxon>
        <taxon>asterids</taxon>
        <taxon>lamiids</taxon>
        <taxon>Lamiales</taxon>
        <taxon>Oleaceae</taxon>
        <taxon>Oleeae</taxon>
        <taxon>Fraxinus</taxon>
    </lineage>
</organism>
<gene>
    <name evidence="2" type="ORF">FPE_LOCUS20283</name>
</gene>
<dbReference type="EMBL" id="OU503047">
    <property type="protein sequence ID" value="CAI9772853.1"/>
    <property type="molecule type" value="Genomic_DNA"/>
</dbReference>
<evidence type="ECO:0000313" key="3">
    <source>
        <dbReference type="Proteomes" id="UP000834106"/>
    </source>
</evidence>
<dbReference type="SMART" id="SM01172">
    <property type="entry name" value="DUF3700"/>
    <property type="match status" value="1"/>
</dbReference>
<dbReference type="AlphaFoldDB" id="A0AAD1ZN55"/>
<dbReference type="PANTHER" id="PTHR45952">
    <property type="entry name" value="ALUMINUM INDUCED PROTEIN WITH YGL AND LRDR MOTIFS"/>
    <property type="match status" value="1"/>
</dbReference>
<feature type="domain" description="DUF3700" evidence="1">
    <location>
        <begin position="2"/>
        <end position="195"/>
    </location>
</feature>
<dbReference type="Pfam" id="PF12481">
    <property type="entry name" value="DUF3700"/>
    <property type="match status" value="2"/>
</dbReference>
<reference evidence="2" key="1">
    <citation type="submission" date="2023-05" db="EMBL/GenBank/DDBJ databases">
        <authorList>
            <person name="Huff M."/>
        </authorList>
    </citation>
    <scope>NUCLEOTIDE SEQUENCE</scope>
</reference>